<dbReference type="SUPFAM" id="SSF88874">
    <property type="entry name" value="Receptor-binding domain of short tail fibre protein gp12"/>
    <property type="match status" value="1"/>
</dbReference>
<dbReference type="STRING" id="502025.Hoch_2124"/>
<dbReference type="eggNOG" id="COG4675">
    <property type="taxonomic scope" value="Bacteria"/>
</dbReference>
<dbReference type="RefSeq" id="WP_012827277.1">
    <property type="nucleotide sequence ID" value="NC_013440.1"/>
</dbReference>
<evidence type="ECO:0000313" key="2">
    <source>
        <dbReference type="EMBL" id="ACY14669.1"/>
    </source>
</evidence>
<dbReference type="Gene3D" id="3.90.1340.10">
    <property type="entry name" value="Phage tail collar domain"/>
    <property type="match status" value="1"/>
</dbReference>
<evidence type="ECO:0000259" key="1">
    <source>
        <dbReference type="Pfam" id="PF07484"/>
    </source>
</evidence>
<gene>
    <name evidence="2" type="ordered locus">Hoch_2124</name>
</gene>
<dbReference type="Pfam" id="PF07484">
    <property type="entry name" value="Collar"/>
    <property type="match status" value="1"/>
</dbReference>
<dbReference type="AlphaFoldDB" id="D0LGU7"/>
<reference evidence="2 3" key="1">
    <citation type="journal article" date="2010" name="Stand. Genomic Sci.">
        <title>Complete genome sequence of Haliangium ochraceum type strain (SMP-2).</title>
        <authorList>
            <consortium name="US DOE Joint Genome Institute (JGI-PGF)"/>
            <person name="Ivanova N."/>
            <person name="Daum C."/>
            <person name="Lang E."/>
            <person name="Abt B."/>
            <person name="Kopitz M."/>
            <person name="Saunders E."/>
            <person name="Lapidus A."/>
            <person name="Lucas S."/>
            <person name="Glavina Del Rio T."/>
            <person name="Nolan M."/>
            <person name="Tice H."/>
            <person name="Copeland A."/>
            <person name="Cheng J.F."/>
            <person name="Chen F."/>
            <person name="Bruce D."/>
            <person name="Goodwin L."/>
            <person name="Pitluck S."/>
            <person name="Mavromatis K."/>
            <person name="Pati A."/>
            <person name="Mikhailova N."/>
            <person name="Chen A."/>
            <person name="Palaniappan K."/>
            <person name="Land M."/>
            <person name="Hauser L."/>
            <person name="Chang Y.J."/>
            <person name="Jeffries C.D."/>
            <person name="Detter J.C."/>
            <person name="Brettin T."/>
            <person name="Rohde M."/>
            <person name="Goker M."/>
            <person name="Bristow J."/>
            <person name="Markowitz V."/>
            <person name="Eisen J.A."/>
            <person name="Hugenholtz P."/>
            <person name="Kyrpides N.C."/>
            <person name="Klenk H.P."/>
        </authorList>
    </citation>
    <scope>NUCLEOTIDE SEQUENCE [LARGE SCALE GENOMIC DNA]</scope>
    <source>
        <strain evidence="3">DSM 14365 / CIP 107738 / JCM 11303 / AJ 13395 / SMP-2</strain>
    </source>
</reference>
<feature type="domain" description="Phage tail collar" evidence="1">
    <location>
        <begin position="7"/>
        <end position="58"/>
    </location>
</feature>
<dbReference type="EMBL" id="CP001804">
    <property type="protein sequence ID" value="ACY14669.1"/>
    <property type="molecule type" value="Genomic_DNA"/>
</dbReference>
<organism evidence="2 3">
    <name type="scientific">Haliangium ochraceum (strain DSM 14365 / JCM 11303 / SMP-2)</name>
    <dbReference type="NCBI Taxonomy" id="502025"/>
    <lineage>
        <taxon>Bacteria</taxon>
        <taxon>Pseudomonadati</taxon>
        <taxon>Myxococcota</taxon>
        <taxon>Polyangia</taxon>
        <taxon>Haliangiales</taxon>
        <taxon>Kofleriaceae</taxon>
        <taxon>Haliangium</taxon>
    </lineage>
</organism>
<dbReference type="HOGENOM" id="CLU_170308_0_0_7"/>
<protein>
    <submittedName>
        <fullName evidence="2">Tail Collar domain protein</fullName>
    </submittedName>
</protein>
<sequence>MEPFIAEIKLFGGNFAPRGWAFCEGQTLPISGHEALFSLLGVQYGGDGRTNFQLPNLAPLTEQDGNPTPIRYIIALEGVYPSRP</sequence>
<evidence type="ECO:0000313" key="3">
    <source>
        <dbReference type="Proteomes" id="UP000001880"/>
    </source>
</evidence>
<name>D0LGU7_HALO1</name>
<accession>D0LGU7</accession>
<proteinExistence type="predicted"/>
<dbReference type="InterPro" id="IPR011083">
    <property type="entry name" value="Phage_tail_collar_dom"/>
</dbReference>
<dbReference type="KEGG" id="hoh:Hoch_2124"/>
<dbReference type="Proteomes" id="UP000001880">
    <property type="component" value="Chromosome"/>
</dbReference>
<keyword evidence="3" id="KW-1185">Reference proteome</keyword>
<dbReference type="OrthoDB" id="9810174at2"/>
<dbReference type="InterPro" id="IPR037053">
    <property type="entry name" value="Phage_tail_collar_dom_sf"/>
</dbReference>